<reference evidence="5" key="2">
    <citation type="submission" date="2020-07" db="EMBL/GenBank/DDBJ databases">
        <title>Flavobacterium sp. xlx-214.</title>
        <authorList>
            <person name="Yang C."/>
        </authorList>
    </citation>
    <scope>NUCLEOTIDE SEQUENCE [LARGE SCALE GENOMIC DNA]</scope>
    <source>
        <strain evidence="5">CX-624</strain>
    </source>
</reference>
<feature type="transmembrane region" description="Helical" evidence="1">
    <location>
        <begin position="6"/>
        <end position="27"/>
    </location>
</feature>
<dbReference type="AlphaFoldDB" id="A0A7D7LQD4"/>
<dbReference type="KEGG" id="cbau:H1R16_12060"/>
<dbReference type="EMBL" id="JACEUX010000001">
    <property type="protein sequence ID" value="MBA5246207.1"/>
    <property type="molecule type" value="Genomic_DNA"/>
</dbReference>
<reference evidence="3 4" key="1">
    <citation type="submission" date="2020-07" db="EMBL/GenBank/DDBJ databases">
        <title>Chryseobacterium sp.cx-624.</title>
        <authorList>
            <person name="Yang C."/>
        </authorList>
    </citation>
    <scope>NUCLEOTIDE SEQUENCE [LARGE SCALE GENOMIC DNA]</scope>
    <source>
        <strain evidence="4">cx-624</strain>
        <strain evidence="3">Cx-624</strain>
    </source>
</reference>
<keyword evidence="1" id="KW-1133">Transmembrane helix</keyword>
<proteinExistence type="predicted"/>
<evidence type="ECO:0000256" key="1">
    <source>
        <dbReference type="SAM" id="Phobius"/>
    </source>
</evidence>
<accession>A0A7D7LQD4</accession>
<keyword evidence="1" id="KW-0812">Transmembrane</keyword>
<dbReference type="EMBL" id="CP059472">
    <property type="protein sequence ID" value="QMS98414.1"/>
    <property type="molecule type" value="Genomic_DNA"/>
</dbReference>
<evidence type="ECO:0000313" key="5">
    <source>
        <dbReference type="Proteomes" id="UP000539710"/>
    </source>
</evidence>
<keyword evidence="1" id="KW-0472">Membrane</keyword>
<dbReference type="Proteomes" id="UP000539710">
    <property type="component" value="Unassembled WGS sequence"/>
</dbReference>
<evidence type="ECO:0000313" key="3">
    <source>
        <dbReference type="EMBL" id="QMS98414.1"/>
    </source>
</evidence>
<evidence type="ECO:0000313" key="4">
    <source>
        <dbReference type="Proteomes" id="UP000515349"/>
    </source>
</evidence>
<keyword evidence="5" id="KW-1185">Reference proteome</keyword>
<dbReference type="Proteomes" id="UP000515349">
    <property type="component" value="Chromosome"/>
</dbReference>
<protein>
    <submittedName>
        <fullName evidence="3">Uncharacterized protein</fullName>
    </submittedName>
</protein>
<gene>
    <name evidence="3" type="ORF">H1R16_12060</name>
    <name evidence="2" type="ORF">H2507_03400</name>
</gene>
<name>A0A7D7LQD4_9FLAO</name>
<sequence length="189" mass="22354">MKKNPALTGFIISVLVVIMAFGVYFVFLAKKDYFLVDNPTPEVYYFRLNDDDERIITSGQYIKVDMPRGKNSIKVYDEKKTMLYDSVFTVNKGRGLLNISHQDYYINTQYYGYDLKRDSLLTAIGTTMIDGKAYHGAPKLFNSLYTDDFYYNLDEKYDPVVKNIQKVEARTKIFRKQDFLNYYKEYYQF</sequence>
<dbReference type="RefSeq" id="WP_181886299.1">
    <property type="nucleotide sequence ID" value="NZ_CP059472.1"/>
</dbReference>
<organism evidence="3 4">
    <name type="scientific">Marnyiella aurantia</name>
    <dbReference type="NCBI Taxonomy" id="2758037"/>
    <lineage>
        <taxon>Bacteria</taxon>
        <taxon>Pseudomonadati</taxon>
        <taxon>Bacteroidota</taxon>
        <taxon>Flavobacteriia</taxon>
        <taxon>Flavobacteriales</taxon>
        <taxon>Weeksellaceae</taxon>
        <taxon>Marnyiella</taxon>
    </lineage>
</organism>
<reference evidence="2" key="3">
    <citation type="submission" date="2020-07" db="EMBL/GenBank/DDBJ databases">
        <authorList>
            <person name="Yang C."/>
        </authorList>
    </citation>
    <scope>NUCLEOTIDE SEQUENCE</scope>
    <source>
        <strain evidence="2">Cx-624</strain>
    </source>
</reference>
<evidence type="ECO:0000313" key="2">
    <source>
        <dbReference type="EMBL" id="MBA5246207.1"/>
    </source>
</evidence>